<dbReference type="Pfam" id="PF13508">
    <property type="entry name" value="Acetyltransf_7"/>
    <property type="match status" value="1"/>
</dbReference>
<dbReference type="PROSITE" id="PS51186">
    <property type="entry name" value="GNAT"/>
    <property type="match status" value="1"/>
</dbReference>
<comment type="caution">
    <text evidence="2">The sequence shown here is derived from an EMBL/GenBank/DDBJ whole genome shotgun (WGS) entry which is preliminary data.</text>
</comment>
<evidence type="ECO:0000259" key="1">
    <source>
        <dbReference type="PROSITE" id="PS51186"/>
    </source>
</evidence>
<dbReference type="InterPro" id="IPR016181">
    <property type="entry name" value="Acyl_CoA_acyltransferase"/>
</dbReference>
<dbReference type="InterPro" id="IPR000182">
    <property type="entry name" value="GNAT_dom"/>
</dbReference>
<keyword evidence="3" id="KW-1185">Reference proteome</keyword>
<reference evidence="2 3" key="1">
    <citation type="submission" date="2021-03" db="EMBL/GenBank/DDBJ databases">
        <title>Paenibacillus artemisicola MWE-103 whole genome sequence.</title>
        <authorList>
            <person name="Ham Y.J."/>
        </authorList>
    </citation>
    <scope>NUCLEOTIDE SEQUENCE [LARGE SCALE GENOMIC DNA]</scope>
    <source>
        <strain evidence="2 3">MWE-103</strain>
    </source>
</reference>
<organism evidence="2 3">
    <name type="scientific">Paenibacillus artemisiicola</name>
    <dbReference type="NCBI Taxonomy" id="1172618"/>
    <lineage>
        <taxon>Bacteria</taxon>
        <taxon>Bacillati</taxon>
        <taxon>Bacillota</taxon>
        <taxon>Bacilli</taxon>
        <taxon>Bacillales</taxon>
        <taxon>Paenibacillaceae</taxon>
        <taxon>Paenibacillus</taxon>
    </lineage>
</organism>
<gene>
    <name evidence="2" type="ORF">I8J29_09155</name>
</gene>
<accession>A0ABS3W7S5</accession>
<dbReference type="EMBL" id="JAGGDJ010000004">
    <property type="protein sequence ID" value="MBO7744360.1"/>
    <property type="molecule type" value="Genomic_DNA"/>
</dbReference>
<sequence length="155" mass="17816">MKQITLRQSQNSDVETIADLRVIVLRNDLTRLGRFDEEKVRQRFRNSFDAVHTWIIEKDSSFVGSVALKPTLDGYGLEHFYIHPNYQGKGIGSHVLKNLLEQNDVKGKRVTLNVLQGSSAKRLYERFSFKVESEDLIDVYMSLDVEENQRAVEGA</sequence>
<dbReference type="Gene3D" id="3.40.630.30">
    <property type="match status" value="1"/>
</dbReference>
<dbReference type="Proteomes" id="UP000670947">
    <property type="component" value="Unassembled WGS sequence"/>
</dbReference>
<feature type="domain" description="N-acetyltransferase" evidence="1">
    <location>
        <begin position="4"/>
        <end position="146"/>
    </location>
</feature>
<dbReference type="RefSeq" id="WP_208847311.1">
    <property type="nucleotide sequence ID" value="NZ_JAGGDJ010000004.1"/>
</dbReference>
<name>A0ABS3W7S5_9BACL</name>
<proteinExistence type="predicted"/>
<protein>
    <submittedName>
        <fullName evidence="2">GNAT family N-acetyltransferase</fullName>
    </submittedName>
</protein>
<evidence type="ECO:0000313" key="2">
    <source>
        <dbReference type="EMBL" id="MBO7744360.1"/>
    </source>
</evidence>
<dbReference type="SUPFAM" id="SSF55729">
    <property type="entry name" value="Acyl-CoA N-acyltransferases (Nat)"/>
    <property type="match status" value="1"/>
</dbReference>
<dbReference type="CDD" id="cd04301">
    <property type="entry name" value="NAT_SF"/>
    <property type="match status" value="1"/>
</dbReference>
<evidence type="ECO:0000313" key="3">
    <source>
        <dbReference type="Proteomes" id="UP000670947"/>
    </source>
</evidence>